<evidence type="ECO:0000313" key="2">
    <source>
        <dbReference type="EMBL" id="KAJ3560475.1"/>
    </source>
</evidence>
<feature type="region of interest" description="Disordered" evidence="1">
    <location>
        <begin position="92"/>
        <end position="150"/>
    </location>
</feature>
<name>A0AAD5VI48_9AGAR</name>
<dbReference type="AlphaFoldDB" id="A0AAD5VI48"/>
<evidence type="ECO:0000256" key="1">
    <source>
        <dbReference type="SAM" id="MobiDB-lite"/>
    </source>
</evidence>
<evidence type="ECO:0000313" key="3">
    <source>
        <dbReference type="Proteomes" id="UP001213000"/>
    </source>
</evidence>
<dbReference type="EMBL" id="JANIEX010001165">
    <property type="protein sequence ID" value="KAJ3560475.1"/>
    <property type="molecule type" value="Genomic_DNA"/>
</dbReference>
<comment type="caution">
    <text evidence="2">The sequence shown here is derived from an EMBL/GenBank/DDBJ whole genome shotgun (WGS) entry which is preliminary data.</text>
</comment>
<evidence type="ECO:0008006" key="4">
    <source>
        <dbReference type="Google" id="ProtNLM"/>
    </source>
</evidence>
<protein>
    <recommendedName>
        <fullName evidence="4">Zn(2)-C6 fungal-type domain-containing protein</fullName>
    </recommendedName>
</protein>
<organism evidence="2 3">
    <name type="scientific">Leucocoprinus birnbaumii</name>
    <dbReference type="NCBI Taxonomy" id="56174"/>
    <lineage>
        <taxon>Eukaryota</taxon>
        <taxon>Fungi</taxon>
        <taxon>Dikarya</taxon>
        <taxon>Basidiomycota</taxon>
        <taxon>Agaricomycotina</taxon>
        <taxon>Agaricomycetes</taxon>
        <taxon>Agaricomycetidae</taxon>
        <taxon>Agaricales</taxon>
        <taxon>Agaricineae</taxon>
        <taxon>Agaricaceae</taxon>
        <taxon>Leucocoprinus</taxon>
    </lineage>
</organism>
<proteinExistence type="predicted"/>
<feature type="compositionally biased region" description="Acidic residues" evidence="1">
    <location>
        <begin position="119"/>
        <end position="150"/>
    </location>
</feature>
<sequence>MKMGGDNPCSRCAKRGETCMAQAGGNLGPCLQCSKKHYKCVPAEIEDIRGIPGVTQGWLEEMLRIGWLMTNQQSDIIELLERVERHLIVIRGDGGDIVPESGENAESSEGVIPDRDLQAGEDDAEGEEEEGGEGSESEQDEEEEEGEVKK</sequence>
<accession>A0AAD5VI48</accession>
<gene>
    <name evidence="2" type="ORF">NP233_g10814</name>
</gene>
<dbReference type="Proteomes" id="UP001213000">
    <property type="component" value="Unassembled WGS sequence"/>
</dbReference>
<keyword evidence="3" id="KW-1185">Reference proteome</keyword>
<reference evidence="2" key="1">
    <citation type="submission" date="2022-07" db="EMBL/GenBank/DDBJ databases">
        <title>Genome Sequence of Leucocoprinus birnbaumii.</title>
        <authorList>
            <person name="Buettner E."/>
        </authorList>
    </citation>
    <scope>NUCLEOTIDE SEQUENCE</scope>
    <source>
        <strain evidence="2">VT141</strain>
    </source>
</reference>